<organism evidence="3 4">
    <name type="scientific">Gilvimarinus japonicus</name>
    <dbReference type="NCBI Taxonomy" id="1796469"/>
    <lineage>
        <taxon>Bacteria</taxon>
        <taxon>Pseudomonadati</taxon>
        <taxon>Pseudomonadota</taxon>
        <taxon>Gammaproteobacteria</taxon>
        <taxon>Cellvibrionales</taxon>
        <taxon>Cellvibrionaceae</taxon>
        <taxon>Gilvimarinus</taxon>
    </lineage>
</organism>
<gene>
    <name evidence="3" type="ORF">ACFOEB_08670</name>
</gene>
<evidence type="ECO:0000256" key="1">
    <source>
        <dbReference type="ARBA" id="ARBA00006799"/>
    </source>
</evidence>
<feature type="region of interest" description="Disordered" evidence="2">
    <location>
        <begin position="1"/>
        <end position="30"/>
    </location>
</feature>
<accession>A0ABV7HUE2</accession>
<comment type="similarity">
    <text evidence="1">Belongs to the phage portal family. PBSX subfamily.</text>
</comment>
<evidence type="ECO:0000313" key="3">
    <source>
        <dbReference type="EMBL" id="MFC3155272.1"/>
    </source>
</evidence>
<evidence type="ECO:0000256" key="2">
    <source>
        <dbReference type="SAM" id="MobiDB-lite"/>
    </source>
</evidence>
<reference evidence="4" key="1">
    <citation type="journal article" date="2019" name="Int. J. Syst. Evol. Microbiol.">
        <title>The Global Catalogue of Microorganisms (GCM) 10K type strain sequencing project: providing services to taxonomists for standard genome sequencing and annotation.</title>
        <authorList>
            <consortium name="The Broad Institute Genomics Platform"/>
            <consortium name="The Broad Institute Genome Sequencing Center for Infectious Disease"/>
            <person name="Wu L."/>
            <person name="Ma J."/>
        </authorList>
    </citation>
    <scope>NUCLEOTIDE SEQUENCE [LARGE SCALE GENOMIC DNA]</scope>
    <source>
        <strain evidence="4">KCTC 52141</strain>
    </source>
</reference>
<dbReference type="RefSeq" id="WP_382415894.1">
    <property type="nucleotide sequence ID" value="NZ_AP031500.1"/>
</dbReference>
<evidence type="ECO:0000313" key="4">
    <source>
        <dbReference type="Proteomes" id="UP001595548"/>
    </source>
</evidence>
<comment type="caution">
    <text evidence="3">The sequence shown here is derived from an EMBL/GenBank/DDBJ whole genome shotgun (WGS) entry which is preliminary data.</text>
</comment>
<sequence length="350" mass="39482">MKKGSMKGKPGNFARPAKPQRTQQSAPTAFSFGDPESVLASNITDYLGIFVDPHGDYYTPPISQAGLAKMLRANGHHGTIPYFKRNMLCRWLKDSPTVTRHDIGKAAFDFEVFGNAYFKVVQNRFNQPWWLEHLPAMNMRRMKERDRYCMLVPGKDPVPFAAGEVVHIKEYDPCQSIYGTPQYLGGMQSVLLNEDATLFRRKYYLNGAHMGYVFYTADADFDKEEEDALKEAVKGSKGVGNFRSMFLNVPGGKPDSVKIIPIGDVATKDEFERIKNISRNDILAMWRINGALAGILPETNGGFGDLDKITRNNYENEVVPRQQDFLQLNQVLPKQRHIGFSVPDFKEAVG</sequence>
<proteinExistence type="inferred from homology"/>
<dbReference type="EMBL" id="JBHRTL010000006">
    <property type="protein sequence ID" value="MFC3155272.1"/>
    <property type="molecule type" value="Genomic_DNA"/>
</dbReference>
<protein>
    <submittedName>
        <fullName evidence="3">Phage portal protein</fullName>
    </submittedName>
</protein>
<dbReference type="Proteomes" id="UP001595548">
    <property type="component" value="Unassembled WGS sequence"/>
</dbReference>
<name>A0ABV7HUE2_9GAMM</name>
<dbReference type="InterPro" id="IPR006944">
    <property type="entry name" value="Phage/GTA_portal"/>
</dbReference>
<dbReference type="NCBIfam" id="TIGR01540">
    <property type="entry name" value="portal_PBSX"/>
    <property type="match status" value="1"/>
</dbReference>
<dbReference type="Pfam" id="PF04860">
    <property type="entry name" value="Phage_portal"/>
    <property type="match status" value="1"/>
</dbReference>
<keyword evidence="4" id="KW-1185">Reference proteome</keyword>
<dbReference type="InterPro" id="IPR006430">
    <property type="entry name" value="Phage_portal_PBSX"/>
</dbReference>